<protein>
    <submittedName>
        <fullName evidence="1">Permease component</fullName>
    </submittedName>
</protein>
<organism evidence="1 2">
    <name type="scientific">Pseudomonas syringae pv. actinidiae</name>
    <dbReference type="NCBI Taxonomy" id="103796"/>
    <lineage>
        <taxon>Bacteria</taxon>
        <taxon>Pseudomonadati</taxon>
        <taxon>Pseudomonadota</taxon>
        <taxon>Gammaproteobacteria</taxon>
        <taxon>Pseudomonadales</taxon>
        <taxon>Pseudomonadaceae</taxon>
        <taxon>Pseudomonas</taxon>
        <taxon>Pseudomonas syringae</taxon>
    </lineage>
</organism>
<dbReference type="EMBL" id="BGKA01000094">
    <property type="protein sequence ID" value="GBH16946.1"/>
    <property type="molecule type" value="Genomic_DNA"/>
</dbReference>
<gene>
    <name evidence="1" type="ORF">KPSA3_02904</name>
</gene>
<evidence type="ECO:0000313" key="2">
    <source>
        <dbReference type="Proteomes" id="UP000248291"/>
    </source>
</evidence>
<dbReference type="Proteomes" id="UP000248291">
    <property type="component" value="Unassembled WGS sequence"/>
</dbReference>
<sequence>MAALSASKLVWLAIDWITIVTRWISSLRWLSASISSRLPTARWLNRCMRSMDSFSALLPDSLRWRASLAATSACWLNCAVCCSVAIICSALLTTCSAAPSCDCTLPASCPTENAT</sequence>
<accession>A0AAN4Q457</accession>
<reference evidence="1 2" key="1">
    <citation type="submission" date="2018-04" db="EMBL/GenBank/DDBJ databases">
        <title>Draft genome sequence of Pseudomonas syringae pv. actinidiae biovar 3 strains isolated from kiwifruit in Kagawa prefecture.</title>
        <authorList>
            <person name="Tabuchi M."/>
            <person name="Saito M."/>
            <person name="Fujiwara S."/>
            <person name="Sasa N."/>
            <person name="Akimitsu K."/>
            <person name="Gomi K."/>
            <person name="Konishi-Sugita S."/>
            <person name="Hamano K."/>
            <person name="Kataoka I."/>
        </authorList>
    </citation>
    <scope>NUCLEOTIDE SEQUENCE [LARGE SCALE GENOMIC DNA]</scope>
    <source>
        <strain evidence="1 2">MAFF212211</strain>
    </source>
</reference>
<comment type="caution">
    <text evidence="1">The sequence shown here is derived from an EMBL/GenBank/DDBJ whole genome shotgun (WGS) entry which is preliminary data.</text>
</comment>
<evidence type="ECO:0000313" key="1">
    <source>
        <dbReference type="EMBL" id="GBH16946.1"/>
    </source>
</evidence>
<proteinExistence type="predicted"/>
<name>A0AAN4Q457_PSESF</name>
<dbReference type="AlphaFoldDB" id="A0AAN4Q457"/>